<feature type="transmembrane region" description="Helical" evidence="1">
    <location>
        <begin position="283"/>
        <end position="302"/>
    </location>
</feature>
<name>A0A365GZT0_9ACTN</name>
<reference evidence="2 3" key="1">
    <citation type="submission" date="2018-06" db="EMBL/GenBank/DDBJ databases">
        <title>Actinomadura craniellae sp. nov. isolated from marine sponge Craniella sp.</title>
        <authorList>
            <person name="Li L."/>
            <person name="Xu Q.H."/>
            <person name="Lin H.W."/>
            <person name="Lu Y.H."/>
        </authorList>
    </citation>
    <scope>NUCLEOTIDE SEQUENCE [LARGE SCALE GENOMIC DNA]</scope>
    <source>
        <strain evidence="2 3">LHW63021</strain>
    </source>
</reference>
<protein>
    <recommendedName>
        <fullName evidence="4">Glycosyltransferase RgtA/B/C/D-like domain-containing protein</fullName>
    </recommendedName>
</protein>
<dbReference type="RefSeq" id="WP_111870388.1">
    <property type="nucleotide sequence ID" value="NZ_QLYX01000013.1"/>
</dbReference>
<evidence type="ECO:0000313" key="3">
    <source>
        <dbReference type="Proteomes" id="UP000251891"/>
    </source>
</evidence>
<feature type="transmembrane region" description="Helical" evidence="1">
    <location>
        <begin position="390"/>
        <end position="407"/>
    </location>
</feature>
<feature type="transmembrane region" description="Helical" evidence="1">
    <location>
        <begin position="669"/>
        <end position="686"/>
    </location>
</feature>
<feature type="transmembrane region" description="Helical" evidence="1">
    <location>
        <begin position="489"/>
        <end position="509"/>
    </location>
</feature>
<feature type="transmembrane region" description="Helical" evidence="1">
    <location>
        <begin position="308"/>
        <end position="326"/>
    </location>
</feature>
<organism evidence="2 3">
    <name type="scientific">Actinomadura craniellae</name>
    <dbReference type="NCBI Taxonomy" id="2231787"/>
    <lineage>
        <taxon>Bacteria</taxon>
        <taxon>Bacillati</taxon>
        <taxon>Actinomycetota</taxon>
        <taxon>Actinomycetes</taxon>
        <taxon>Streptosporangiales</taxon>
        <taxon>Thermomonosporaceae</taxon>
        <taxon>Actinomadura</taxon>
    </lineage>
</organism>
<gene>
    <name evidence="2" type="ORF">DPM19_24570</name>
</gene>
<dbReference type="OrthoDB" id="139907at2"/>
<comment type="caution">
    <text evidence="2">The sequence shown here is derived from an EMBL/GenBank/DDBJ whole genome shotgun (WGS) entry which is preliminary data.</text>
</comment>
<evidence type="ECO:0000313" key="2">
    <source>
        <dbReference type="EMBL" id="RAY12332.1"/>
    </source>
</evidence>
<feature type="transmembrane region" description="Helical" evidence="1">
    <location>
        <begin position="443"/>
        <end position="460"/>
    </location>
</feature>
<keyword evidence="1" id="KW-1133">Transmembrane helix</keyword>
<feature type="transmembrane region" description="Helical" evidence="1">
    <location>
        <begin position="707"/>
        <end position="726"/>
    </location>
</feature>
<feature type="transmembrane region" description="Helical" evidence="1">
    <location>
        <begin position="25"/>
        <end position="42"/>
    </location>
</feature>
<feature type="transmembrane region" description="Helical" evidence="1">
    <location>
        <begin position="419"/>
        <end position="437"/>
    </location>
</feature>
<feature type="transmembrane region" description="Helical" evidence="1">
    <location>
        <begin position="215"/>
        <end position="234"/>
    </location>
</feature>
<feature type="transmembrane region" description="Helical" evidence="1">
    <location>
        <begin position="88"/>
        <end position="108"/>
    </location>
</feature>
<feature type="transmembrane region" description="Helical" evidence="1">
    <location>
        <begin position="165"/>
        <end position="185"/>
    </location>
</feature>
<accession>A0A365GZT0</accession>
<keyword evidence="1" id="KW-0472">Membrane</keyword>
<keyword evidence="3" id="KW-1185">Reference proteome</keyword>
<dbReference type="EMBL" id="QLYX01000013">
    <property type="protein sequence ID" value="RAY12332.1"/>
    <property type="molecule type" value="Genomic_DNA"/>
</dbReference>
<feature type="transmembrane region" description="Helical" evidence="1">
    <location>
        <begin position="54"/>
        <end position="76"/>
    </location>
</feature>
<evidence type="ECO:0000256" key="1">
    <source>
        <dbReference type="SAM" id="Phobius"/>
    </source>
</evidence>
<sequence length="728" mass="81035">MTVREAPDAESAPPSATPTAARSRPVVLVGLLVALGLALYWAPLRGLDLDAMNGYGLISILPPATLAGLVVLIAAYMMTLAMSRPHRLLLLAQLVLAVFALHGITQVVEPYARFPTAWTHAGFIEFITRTQTVDTGLDARYSWPGFFALVAFLMKATGQQDIEPWLRWAPLVMNLAFLAPYYLILRVMRATWRAKWFAAWLLVVANWVGQDYLAPQAFGFLLYLLFVAILVNWFRHQDDVRRRTFQEGRRRTAETRERTGPRWAVYNTIFGSKDPGELPPREVGYREHVILLFLATGLLLVATVSHQLTPFLMIIACAGLVVMRRCSARGLPILGGVIFVAWVSFMTVVYWAGRKQELFGSLGKVTENVGGSVAGRLNEVNPQVTQVQQLRIALFLLVCGLAALGLLRRRHRGIDDRVALVLFVVPVTSFGLQNYGGEIALRIYFFMLPGACLLAAYLFFPQPFDTPAVRDPRVRIRLARLRAGPRRHWPAVALATVFAFLLCGGFMVVRYGNEKYEQIRPAEVRAYDTVLRQTPRTVTLVWLTADDPSVSITPVAPWGYRSMERFDYRPVRATNNPTDIAAIVAAMRSVGPHGYFITTRGHEAFNELTGGLGGNHADRMRKTMAASPLLRTVYSHPDAAVFALRRPPNSPEPQPVRPPEGVLIGSTPWTPAGLVYVPVLLGVLVAREMRRLRLAPGEYHRLRPLTVLTIPLLVGVLAVIIERFIVIS</sequence>
<evidence type="ECO:0008006" key="4">
    <source>
        <dbReference type="Google" id="ProtNLM"/>
    </source>
</evidence>
<keyword evidence="1" id="KW-0812">Transmembrane</keyword>
<dbReference type="Proteomes" id="UP000251891">
    <property type="component" value="Unassembled WGS sequence"/>
</dbReference>
<dbReference type="AlphaFoldDB" id="A0A365GZT0"/>
<proteinExistence type="predicted"/>
<feature type="transmembrane region" description="Helical" evidence="1">
    <location>
        <begin position="333"/>
        <end position="353"/>
    </location>
</feature>